<keyword evidence="1" id="KW-0175">Coiled coil</keyword>
<name>A0A5A8DLM4_CAFRO</name>
<feature type="coiled-coil region" evidence="1">
    <location>
        <begin position="196"/>
        <end position="463"/>
    </location>
</feature>
<protein>
    <submittedName>
        <fullName evidence="2">Uncharacterized protein</fullName>
    </submittedName>
</protein>
<reference evidence="2 3" key="1">
    <citation type="submission" date="2019-07" db="EMBL/GenBank/DDBJ databases">
        <title>Genomes of Cafeteria roenbergensis.</title>
        <authorList>
            <person name="Fischer M.G."/>
            <person name="Hackl T."/>
            <person name="Roman M."/>
        </authorList>
    </citation>
    <scope>NUCLEOTIDE SEQUENCE [LARGE SCALE GENOMIC DNA]</scope>
    <source>
        <strain evidence="2 3">Cflag</strain>
    </source>
</reference>
<comment type="caution">
    <text evidence="2">The sequence shown here is derived from an EMBL/GenBank/DDBJ whole genome shotgun (WGS) entry which is preliminary data.</text>
</comment>
<gene>
    <name evidence="2" type="ORF">FNF31_01662</name>
</gene>
<evidence type="ECO:0000313" key="3">
    <source>
        <dbReference type="Proteomes" id="UP000325113"/>
    </source>
</evidence>
<accession>A0A5A8DLM4</accession>
<sequence length="579" mass="58380">MAASSSSLPAPALKVASPETCAIPDGRFVIAKKSGSGHRVIQVLRVPAERLGSGGTLRGGLPEGVSAELVDSVGVVSCFVAPGSKTGIWISRLPDKSSNSVAVFYRVGVPQSDVASLMGPPRLVQGSVEEATLIAEASSVPGVRTWSGWSQPLIVRMPTVDRCKEAWREASAAWKSELDGLQTLATQVTAALSDVRDSLATERKAKAEAINNLEAAEASKAAAEARAAEAEASKAAAEARAAEAEASKAAAVEAAEARAAEAEASKAAAVEAAEARAAEAEASKAAAEARAAEARAAEAEASKAAAVEAAEARATEAEASKAAAVEAAEARATEAEASKATAEARAAEAEASKAAAVEAAEARAAEAEASKAAAEARAAEAEASKAAAEARAAEAEASKAAAVEAAEARAAEAEASKAAAEARAAEAEASKAAAVEAAEARAAEAEASKAAAALQEAREAQAEASAVEVSEFRLRERALRDRIAVLEGLDGAAAAASDEAHRTAGELAESKDMIIAQRYTIDELKGVHEAAVKRQRESAAKLEAVLKALEVHGHGDALRLVVSVLNAPARAATAAGSKH</sequence>
<dbReference type="AlphaFoldDB" id="A0A5A8DLM4"/>
<dbReference type="EMBL" id="VLTM01000010">
    <property type="protein sequence ID" value="KAA0166049.1"/>
    <property type="molecule type" value="Genomic_DNA"/>
</dbReference>
<evidence type="ECO:0000313" key="2">
    <source>
        <dbReference type="EMBL" id="KAA0166049.1"/>
    </source>
</evidence>
<organism evidence="2 3">
    <name type="scientific">Cafeteria roenbergensis</name>
    <name type="common">Marine flagellate</name>
    <dbReference type="NCBI Taxonomy" id="33653"/>
    <lineage>
        <taxon>Eukaryota</taxon>
        <taxon>Sar</taxon>
        <taxon>Stramenopiles</taxon>
        <taxon>Bigyra</taxon>
        <taxon>Opalozoa</taxon>
        <taxon>Bicosoecida</taxon>
        <taxon>Cafeteriaceae</taxon>
        <taxon>Cafeteria</taxon>
    </lineage>
</organism>
<dbReference type="Proteomes" id="UP000325113">
    <property type="component" value="Unassembled WGS sequence"/>
</dbReference>
<proteinExistence type="predicted"/>
<evidence type="ECO:0000256" key="1">
    <source>
        <dbReference type="SAM" id="Coils"/>
    </source>
</evidence>